<dbReference type="PANTHER" id="PTHR48070">
    <property type="entry name" value="ESTERASE OVCA2"/>
    <property type="match status" value="1"/>
</dbReference>
<keyword evidence="4" id="KW-1185">Reference proteome</keyword>
<dbReference type="GO" id="GO:0005634">
    <property type="term" value="C:nucleus"/>
    <property type="evidence" value="ECO:0007669"/>
    <property type="project" value="TreeGrafter"/>
</dbReference>
<proteinExistence type="predicted"/>
<dbReference type="Gene3D" id="3.40.50.1820">
    <property type="entry name" value="alpha/beta hydrolase"/>
    <property type="match status" value="1"/>
</dbReference>
<dbReference type="InterPro" id="IPR005645">
    <property type="entry name" value="FSH-like_dom"/>
</dbReference>
<evidence type="ECO:0000256" key="1">
    <source>
        <dbReference type="ARBA" id="ARBA00022801"/>
    </source>
</evidence>
<gene>
    <name evidence="3" type="ORF">QBC37DRAFT_326884</name>
</gene>
<sequence length="280" mass="30586">MTTRILCLHGLGSNSAILESQLQPFRSQLPPSWEFEFLDGETTSRPFLDVGKTFPGPYLCYYDAPTPEKVQAAVDLVMDAVEEDGPFDAVLGFSYGASLAVTVIAAAAEKSPNKLPPFKSAILFNSITPYRLGSGPLHITHDLSIPGKGAVVSAYRDDYTAAQNEKYDIWNDPEADSTVQEMKMRQTEPRGTITDKGTTALLLGYYAPIHGIRVRVPTLHVHGENDAFYTQSKRVVDLCDPAPGRKVISHSGGHHFPKDTATMAKVVNAIEWVVERGAHA</sequence>
<evidence type="ECO:0000313" key="3">
    <source>
        <dbReference type="EMBL" id="KAK4207722.1"/>
    </source>
</evidence>
<comment type="caution">
    <text evidence="3">The sequence shown here is derived from an EMBL/GenBank/DDBJ whole genome shotgun (WGS) entry which is preliminary data.</text>
</comment>
<dbReference type="PANTHER" id="PTHR48070:SF4">
    <property type="entry name" value="ESTERASE ALNB"/>
    <property type="match status" value="1"/>
</dbReference>
<dbReference type="GO" id="GO:0005737">
    <property type="term" value="C:cytoplasm"/>
    <property type="evidence" value="ECO:0007669"/>
    <property type="project" value="TreeGrafter"/>
</dbReference>
<dbReference type="InterPro" id="IPR029058">
    <property type="entry name" value="AB_hydrolase_fold"/>
</dbReference>
<dbReference type="SUPFAM" id="SSF53474">
    <property type="entry name" value="alpha/beta-Hydrolases"/>
    <property type="match status" value="1"/>
</dbReference>
<organism evidence="3 4">
    <name type="scientific">Rhypophila decipiens</name>
    <dbReference type="NCBI Taxonomy" id="261697"/>
    <lineage>
        <taxon>Eukaryota</taxon>
        <taxon>Fungi</taxon>
        <taxon>Dikarya</taxon>
        <taxon>Ascomycota</taxon>
        <taxon>Pezizomycotina</taxon>
        <taxon>Sordariomycetes</taxon>
        <taxon>Sordariomycetidae</taxon>
        <taxon>Sordariales</taxon>
        <taxon>Naviculisporaceae</taxon>
        <taxon>Rhypophila</taxon>
    </lineage>
</organism>
<dbReference type="Proteomes" id="UP001301769">
    <property type="component" value="Unassembled WGS sequence"/>
</dbReference>
<accession>A0AAN6Y045</accession>
<reference evidence="3" key="1">
    <citation type="journal article" date="2023" name="Mol. Phylogenet. Evol.">
        <title>Genome-scale phylogeny and comparative genomics of the fungal order Sordariales.</title>
        <authorList>
            <person name="Hensen N."/>
            <person name="Bonometti L."/>
            <person name="Westerberg I."/>
            <person name="Brannstrom I.O."/>
            <person name="Guillou S."/>
            <person name="Cros-Aarteil S."/>
            <person name="Calhoun S."/>
            <person name="Haridas S."/>
            <person name="Kuo A."/>
            <person name="Mondo S."/>
            <person name="Pangilinan J."/>
            <person name="Riley R."/>
            <person name="LaButti K."/>
            <person name="Andreopoulos B."/>
            <person name="Lipzen A."/>
            <person name="Chen C."/>
            <person name="Yan M."/>
            <person name="Daum C."/>
            <person name="Ng V."/>
            <person name="Clum A."/>
            <person name="Steindorff A."/>
            <person name="Ohm R.A."/>
            <person name="Martin F."/>
            <person name="Silar P."/>
            <person name="Natvig D.O."/>
            <person name="Lalanne C."/>
            <person name="Gautier V."/>
            <person name="Ament-Velasquez S.L."/>
            <person name="Kruys A."/>
            <person name="Hutchinson M.I."/>
            <person name="Powell A.J."/>
            <person name="Barry K."/>
            <person name="Miller A.N."/>
            <person name="Grigoriev I.V."/>
            <person name="Debuchy R."/>
            <person name="Gladieux P."/>
            <person name="Hiltunen Thoren M."/>
            <person name="Johannesson H."/>
        </authorList>
    </citation>
    <scope>NUCLEOTIDE SEQUENCE</scope>
    <source>
        <strain evidence="3">PSN293</strain>
    </source>
</reference>
<dbReference type="GO" id="GO:0016787">
    <property type="term" value="F:hydrolase activity"/>
    <property type="evidence" value="ECO:0007669"/>
    <property type="project" value="UniProtKB-KW"/>
</dbReference>
<dbReference type="AlphaFoldDB" id="A0AAN6Y045"/>
<name>A0AAN6Y045_9PEZI</name>
<dbReference type="EMBL" id="MU858277">
    <property type="protein sequence ID" value="KAK4207722.1"/>
    <property type="molecule type" value="Genomic_DNA"/>
</dbReference>
<feature type="domain" description="Serine hydrolase" evidence="2">
    <location>
        <begin position="3"/>
        <end position="263"/>
    </location>
</feature>
<evidence type="ECO:0000313" key="4">
    <source>
        <dbReference type="Proteomes" id="UP001301769"/>
    </source>
</evidence>
<protein>
    <submittedName>
        <fullName evidence="3">Serine hydrolase FSH</fullName>
    </submittedName>
</protein>
<evidence type="ECO:0000259" key="2">
    <source>
        <dbReference type="Pfam" id="PF03959"/>
    </source>
</evidence>
<reference evidence="3" key="2">
    <citation type="submission" date="2023-05" db="EMBL/GenBank/DDBJ databases">
        <authorList>
            <consortium name="Lawrence Berkeley National Laboratory"/>
            <person name="Steindorff A."/>
            <person name="Hensen N."/>
            <person name="Bonometti L."/>
            <person name="Westerberg I."/>
            <person name="Brannstrom I.O."/>
            <person name="Guillou S."/>
            <person name="Cros-Aarteil S."/>
            <person name="Calhoun S."/>
            <person name="Haridas S."/>
            <person name="Kuo A."/>
            <person name="Mondo S."/>
            <person name="Pangilinan J."/>
            <person name="Riley R."/>
            <person name="Labutti K."/>
            <person name="Andreopoulos B."/>
            <person name="Lipzen A."/>
            <person name="Chen C."/>
            <person name="Yanf M."/>
            <person name="Daum C."/>
            <person name="Ng V."/>
            <person name="Clum A."/>
            <person name="Ohm R."/>
            <person name="Martin F."/>
            <person name="Silar P."/>
            <person name="Natvig D."/>
            <person name="Lalanne C."/>
            <person name="Gautier V."/>
            <person name="Ament-Velasquez S.L."/>
            <person name="Kruys A."/>
            <person name="Hutchinson M.I."/>
            <person name="Powell A.J."/>
            <person name="Barry K."/>
            <person name="Miller A.N."/>
            <person name="Grigoriev I.V."/>
            <person name="Debuchy R."/>
            <person name="Gladieux P."/>
            <person name="Thoren M.H."/>
            <person name="Johannesson H."/>
        </authorList>
    </citation>
    <scope>NUCLEOTIDE SEQUENCE</scope>
    <source>
        <strain evidence="3">PSN293</strain>
    </source>
</reference>
<keyword evidence="1 3" id="KW-0378">Hydrolase</keyword>
<dbReference type="GO" id="GO:0019748">
    <property type="term" value="P:secondary metabolic process"/>
    <property type="evidence" value="ECO:0007669"/>
    <property type="project" value="TreeGrafter"/>
</dbReference>
<dbReference type="InterPro" id="IPR050593">
    <property type="entry name" value="LovG"/>
</dbReference>
<dbReference type="Pfam" id="PF03959">
    <property type="entry name" value="FSH1"/>
    <property type="match status" value="1"/>
</dbReference>